<reference evidence="3" key="1">
    <citation type="submission" date="2016-06" db="UniProtKB">
        <authorList>
            <consortium name="WormBaseParasite"/>
        </authorList>
    </citation>
    <scope>IDENTIFICATION</scope>
</reference>
<accession>A0A183SCA5</accession>
<reference evidence="1 2" key="2">
    <citation type="submission" date="2018-11" db="EMBL/GenBank/DDBJ databases">
        <authorList>
            <consortium name="Pathogen Informatics"/>
        </authorList>
    </citation>
    <scope>NUCLEOTIDE SEQUENCE [LARGE SCALE GENOMIC DNA]</scope>
    <source>
        <strain evidence="1 2">NST_G2</strain>
    </source>
</reference>
<dbReference type="AlphaFoldDB" id="A0A183SCA5"/>
<sequence>MYPCAWLESGGFFDPFNLYVSRGPFVQSRSNCRAGLVCPKKWLPADALNSLTFKLIGTDGK</sequence>
<dbReference type="WBParaSite" id="SSLN_0000192101-mRNA-1">
    <property type="protein sequence ID" value="SSLN_0000192101-mRNA-1"/>
    <property type="gene ID" value="SSLN_0000192101"/>
</dbReference>
<dbReference type="EMBL" id="UYSU01008201">
    <property type="protein sequence ID" value="VDL88238.1"/>
    <property type="molecule type" value="Genomic_DNA"/>
</dbReference>
<gene>
    <name evidence="1" type="ORF">SSLN_LOCUS1853</name>
</gene>
<proteinExistence type="predicted"/>
<evidence type="ECO:0000313" key="1">
    <source>
        <dbReference type="EMBL" id="VDL88238.1"/>
    </source>
</evidence>
<organism evidence="3">
    <name type="scientific">Schistocephalus solidus</name>
    <name type="common">Tapeworm</name>
    <dbReference type="NCBI Taxonomy" id="70667"/>
    <lineage>
        <taxon>Eukaryota</taxon>
        <taxon>Metazoa</taxon>
        <taxon>Spiralia</taxon>
        <taxon>Lophotrochozoa</taxon>
        <taxon>Platyhelminthes</taxon>
        <taxon>Cestoda</taxon>
        <taxon>Eucestoda</taxon>
        <taxon>Diphyllobothriidea</taxon>
        <taxon>Diphyllobothriidae</taxon>
        <taxon>Schistocephalus</taxon>
    </lineage>
</organism>
<keyword evidence="2" id="KW-1185">Reference proteome</keyword>
<protein>
    <submittedName>
        <fullName evidence="1 3">Uncharacterized protein</fullName>
    </submittedName>
</protein>
<name>A0A183SCA5_SCHSO</name>
<dbReference type="Proteomes" id="UP000275846">
    <property type="component" value="Unassembled WGS sequence"/>
</dbReference>
<evidence type="ECO:0000313" key="3">
    <source>
        <dbReference type="WBParaSite" id="SSLN_0000192101-mRNA-1"/>
    </source>
</evidence>
<evidence type="ECO:0000313" key="2">
    <source>
        <dbReference type="Proteomes" id="UP000275846"/>
    </source>
</evidence>